<evidence type="ECO:0000256" key="1">
    <source>
        <dbReference type="ARBA" id="ARBA00022737"/>
    </source>
</evidence>
<dbReference type="EMBL" id="KZ303502">
    <property type="protein sequence ID" value="PIA16076.1"/>
    <property type="molecule type" value="Genomic_DNA"/>
</dbReference>
<dbReference type="AlphaFoldDB" id="A0A2G5BAN3"/>
<dbReference type="InterPro" id="IPR051114">
    <property type="entry name" value="Mito_RNA_Proc_CCM1"/>
</dbReference>
<sequence>RLTEGDCLGGLDVAARSGDVDLATNILQRLQRHGYALREQHLEALVEALVRRGQWARAFVALATMRRGGMGRGAAPLRVVTRTVVAAEDSEAEADAAFDALVAAPAEAADACVLDALVAGLALGGHVEAAEERLSTWYERLRVERTEASYVAVLRGCTHRRNKTVAERVLAQLLDDEALAAPREAYEQMVLVALLQPNYEDAFVYLEAMKAHSMLPSWRTYAALARRCARVRDPRAHVAVREMRTLGYVVTPAL</sequence>
<dbReference type="GO" id="GO:0005739">
    <property type="term" value="C:mitochondrion"/>
    <property type="evidence" value="ECO:0007669"/>
    <property type="project" value="TreeGrafter"/>
</dbReference>
<dbReference type="InterPro" id="IPR011990">
    <property type="entry name" value="TPR-like_helical_dom_sf"/>
</dbReference>
<name>A0A2G5BAN3_COERN</name>
<protein>
    <recommendedName>
        <fullName evidence="2">Pentatricopeptide repeat-containing protein-mitochondrial domain-containing protein</fullName>
    </recommendedName>
</protein>
<dbReference type="STRING" id="763665.A0A2G5BAN3"/>
<proteinExistence type="predicted"/>
<dbReference type="GO" id="GO:0003729">
    <property type="term" value="F:mRNA binding"/>
    <property type="evidence" value="ECO:0007669"/>
    <property type="project" value="TreeGrafter"/>
</dbReference>
<dbReference type="PANTHER" id="PTHR47934">
    <property type="entry name" value="PENTATRICOPEPTIDE REPEAT-CONTAINING PROTEIN PET309, MITOCHONDRIAL"/>
    <property type="match status" value="1"/>
</dbReference>
<evidence type="ECO:0000313" key="4">
    <source>
        <dbReference type="Proteomes" id="UP000242474"/>
    </source>
</evidence>
<dbReference type="GO" id="GO:0006396">
    <property type="term" value="P:RNA processing"/>
    <property type="evidence" value="ECO:0007669"/>
    <property type="project" value="TreeGrafter"/>
</dbReference>
<dbReference type="OrthoDB" id="5583467at2759"/>
<gene>
    <name evidence="3" type="ORF">COEREDRAFT_32416</name>
</gene>
<feature type="domain" description="Pentatricopeptide repeat-containing protein-mitochondrial" evidence="2">
    <location>
        <begin position="4"/>
        <end position="130"/>
    </location>
</feature>
<organism evidence="3 4">
    <name type="scientific">Coemansia reversa (strain ATCC 12441 / NRRL 1564)</name>
    <dbReference type="NCBI Taxonomy" id="763665"/>
    <lineage>
        <taxon>Eukaryota</taxon>
        <taxon>Fungi</taxon>
        <taxon>Fungi incertae sedis</taxon>
        <taxon>Zoopagomycota</taxon>
        <taxon>Kickxellomycotina</taxon>
        <taxon>Kickxellomycetes</taxon>
        <taxon>Kickxellales</taxon>
        <taxon>Kickxellaceae</taxon>
        <taxon>Coemansia</taxon>
    </lineage>
</organism>
<evidence type="ECO:0000259" key="2">
    <source>
        <dbReference type="Pfam" id="PF23276"/>
    </source>
</evidence>
<dbReference type="InterPro" id="IPR057027">
    <property type="entry name" value="TPR_mt"/>
</dbReference>
<accession>A0A2G5BAN3</accession>
<dbReference type="PANTHER" id="PTHR47934:SF6">
    <property type="entry name" value="MITOCHONDRIAL GROUP I INTRON SPLICING FACTOR CCM1-RELATED"/>
    <property type="match status" value="1"/>
</dbReference>
<dbReference type="Gene3D" id="1.25.40.10">
    <property type="entry name" value="Tetratricopeptide repeat domain"/>
    <property type="match status" value="2"/>
</dbReference>
<dbReference type="Proteomes" id="UP000242474">
    <property type="component" value="Unassembled WGS sequence"/>
</dbReference>
<evidence type="ECO:0000313" key="3">
    <source>
        <dbReference type="EMBL" id="PIA16076.1"/>
    </source>
</evidence>
<dbReference type="GO" id="GO:0007005">
    <property type="term" value="P:mitochondrion organization"/>
    <property type="evidence" value="ECO:0007669"/>
    <property type="project" value="TreeGrafter"/>
</dbReference>
<reference evidence="3 4" key="1">
    <citation type="journal article" date="2015" name="Genome Biol. Evol.">
        <title>Phylogenomic analyses indicate that early fungi evolved digesting cell walls of algal ancestors of land plants.</title>
        <authorList>
            <person name="Chang Y."/>
            <person name="Wang S."/>
            <person name="Sekimoto S."/>
            <person name="Aerts A.L."/>
            <person name="Choi C."/>
            <person name="Clum A."/>
            <person name="LaButti K.M."/>
            <person name="Lindquist E.A."/>
            <person name="Yee Ngan C."/>
            <person name="Ohm R.A."/>
            <person name="Salamov A.A."/>
            <person name="Grigoriev I.V."/>
            <person name="Spatafora J.W."/>
            <person name="Berbee M.L."/>
        </authorList>
    </citation>
    <scope>NUCLEOTIDE SEQUENCE [LARGE SCALE GENOMIC DNA]</scope>
    <source>
        <strain evidence="3 4">NRRL 1564</strain>
    </source>
</reference>
<feature type="non-terminal residue" evidence="3">
    <location>
        <position position="1"/>
    </location>
</feature>
<dbReference type="Pfam" id="PF23276">
    <property type="entry name" value="TPR_24"/>
    <property type="match status" value="1"/>
</dbReference>
<keyword evidence="1" id="KW-0677">Repeat</keyword>
<feature type="non-terminal residue" evidence="3">
    <location>
        <position position="254"/>
    </location>
</feature>
<keyword evidence="4" id="KW-1185">Reference proteome</keyword>